<evidence type="ECO:0000256" key="4">
    <source>
        <dbReference type="ARBA" id="ARBA00022692"/>
    </source>
</evidence>
<comment type="caution">
    <text evidence="9">The sequence shown here is derived from an EMBL/GenBank/DDBJ whole genome shotgun (WGS) entry which is preliminary data.</text>
</comment>
<keyword evidence="10" id="KW-1185">Reference proteome</keyword>
<keyword evidence="6 7" id="KW-0472">Membrane</keyword>
<dbReference type="Gene3D" id="1.10.3720.10">
    <property type="entry name" value="MetI-like"/>
    <property type="match status" value="1"/>
</dbReference>
<dbReference type="AlphaFoldDB" id="A0A561E0L4"/>
<evidence type="ECO:0000313" key="9">
    <source>
        <dbReference type="EMBL" id="TWE09134.1"/>
    </source>
</evidence>
<feature type="transmembrane region" description="Helical" evidence="7">
    <location>
        <begin position="97"/>
        <end position="118"/>
    </location>
</feature>
<feature type="transmembrane region" description="Helical" evidence="7">
    <location>
        <begin position="228"/>
        <end position="253"/>
    </location>
</feature>
<evidence type="ECO:0000259" key="8">
    <source>
        <dbReference type="PROSITE" id="PS50928"/>
    </source>
</evidence>
<dbReference type="CDD" id="cd06261">
    <property type="entry name" value="TM_PBP2"/>
    <property type="match status" value="1"/>
</dbReference>
<evidence type="ECO:0000256" key="7">
    <source>
        <dbReference type="RuleBase" id="RU363032"/>
    </source>
</evidence>
<dbReference type="PANTHER" id="PTHR43227:SF11">
    <property type="entry name" value="BLL4140 PROTEIN"/>
    <property type="match status" value="1"/>
</dbReference>
<dbReference type="InterPro" id="IPR035906">
    <property type="entry name" value="MetI-like_sf"/>
</dbReference>
<dbReference type="Proteomes" id="UP000319671">
    <property type="component" value="Unassembled WGS sequence"/>
</dbReference>
<dbReference type="Pfam" id="PF00528">
    <property type="entry name" value="BPD_transp_1"/>
    <property type="match status" value="1"/>
</dbReference>
<feature type="transmembrane region" description="Helical" evidence="7">
    <location>
        <begin position="181"/>
        <end position="207"/>
    </location>
</feature>
<dbReference type="PROSITE" id="PS50928">
    <property type="entry name" value="ABC_TM1"/>
    <property type="match status" value="1"/>
</dbReference>
<feature type="domain" description="ABC transmembrane type-1" evidence="8">
    <location>
        <begin position="93"/>
        <end position="311"/>
    </location>
</feature>
<proteinExistence type="inferred from homology"/>
<dbReference type="PANTHER" id="PTHR43227">
    <property type="entry name" value="BLL4140 PROTEIN"/>
    <property type="match status" value="1"/>
</dbReference>
<sequence>MSEVTVKKLEAGIQAVPAKKVNSRRIRLKRALPLFIMMMPGLVYLLINNYLPMFGLIIAFKDINYAKGILASDWIGFKNFEYLFSTRDAFVITRNTILYNGGFIILNTVIAIAVAIMLNEIKNKLAKSFYQSVILLPFLISMVIVSYLGFAFLSEDVGYLNKTILPMLGLDGISWYNEAKYWPYILTFINMWKGVGFLCVIYLAAIIGIDQEYYEAATLDGANKWHQIIHITIPSIMPVIIMMTLLAIGRIFYSDFGLFYQVPMNSGAIYDTTNVIDTYVYRGLMQLGDIGMSAAAGLYQSIVGFVLVLLSNYLVRRKSKDNALF</sequence>
<evidence type="ECO:0000256" key="6">
    <source>
        <dbReference type="ARBA" id="ARBA00023136"/>
    </source>
</evidence>
<comment type="similarity">
    <text evidence="7">Belongs to the binding-protein-dependent transport system permease family.</text>
</comment>
<reference evidence="9 10" key="1">
    <citation type="submission" date="2019-06" db="EMBL/GenBank/DDBJ databases">
        <title>Sorghum-associated microbial communities from plants grown in Nebraska, USA.</title>
        <authorList>
            <person name="Schachtman D."/>
        </authorList>
    </citation>
    <scope>NUCLEOTIDE SEQUENCE [LARGE SCALE GENOMIC DNA]</scope>
    <source>
        <strain evidence="9 10">2482</strain>
    </source>
</reference>
<evidence type="ECO:0000256" key="1">
    <source>
        <dbReference type="ARBA" id="ARBA00004651"/>
    </source>
</evidence>
<name>A0A561E0L4_9BACI</name>
<protein>
    <submittedName>
        <fullName evidence="9">Putative aldouronate transport system permease protein</fullName>
    </submittedName>
</protein>
<keyword evidence="2 7" id="KW-0813">Transport</keyword>
<dbReference type="InterPro" id="IPR000515">
    <property type="entry name" value="MetI-like"/>
</dbReference>
<evidence type="ECO:0000256" key="5">
    <source>
        <dbReference type="ARBA" id="ARBA00022989"/>
    </source>
</evidence>
<keyword evidence="4 7" id="KW-0812">Transmembrane</keyword>
<feature type="transmembrane region" description="Helical" evidence="7">
    <location>
        <begin position="290"/>
        <end position="315"/>
    </location>
</feature>
<dbReference type="SUPFAM" id="SSF161098">
    <property type="entry name" value="MetI-like"/>
    <property type="match status" value="1"/>
</dbReference>
<evidence type="ECO:0000256" key="2">
    <source>
        <dbReference type="ARBA" id="ARBA00022448"/>
    </source>
</evidence>
<feature type="transmembrane region" description="Helical" evidence="7">
    <location>
        <begin position="31"/>
        <end position="51"/>
    </location>
</feature>
<dbReference type="GO" id="GO:0055085">
    <property type="term" value="P:transmembrane transport"/>
    <property type="evidence" value="ECO:0007669"/>
    <property type="project" value="InterPro"/>
</dbReference>
<evidence type="ECO:0000313" key="10">
    <source>
        <dbReference type="Proteomes" id="UP000319671"/>
    </source>
</evidence>
<feature type="transmembrane region" description="Helical" evidence="7">
    <location>
        <begin position="130"/>
        <end position="153"/>
    </location>
</feature>
<keyword evidence="5 7" id="KW-1133">Transmembrane helix</keyword>
<dbReference type="InterPro" id="IPR050809">
    <property type="entry name" value="UgpAE/MalFG_permease"/>
</dbReference>
<keyword evidence="3" id="KW-1003">Cell membrane</keyword>
<dbReference type="EMBL" id="VIVN01000001">
    <property type="protein sequence ID" value="TWE09134.1"/>
    <property type="molecule type" value="Genomic_DNA"/>
</dbReference>
<evidence type="ECO:0000256" key="3">
    <source>
        <dbReference type="ARBA" id="ARBA00022475"/>
    </source>
</evidence>
<comment type="subcellular location">
    <subcellularLocation>
        <location evidence="1 7">Cell membrane</location>
        <topology evidence="1 7">Multi-pass membrane protein</topology>
    </subcellularLocation>
</comment>
<organism evidence="9 10">
    <name type="scientific">Neobacillus bataviensis</name>
    <dbReference type="NCBI Taxonomy" id="220685"/>
    <lineage>
        <taxon>Bacteria</taxon>
        <taxon>Bacillati</taxon>
        <taxon>Bacillota</taxon>
        <taxon>Bacilli</taxon>
        <taxon>Bacillales</taxon>
        <taxon>Bacillaceae</taxon>
        <taxon>Neobacillus</taxon>
    </lineage>
</organism>
<dbReference type="GO" id="GO:0005886">
    <property type="term" value="C:plasma membrane"/>
    <property type="evidence" value="ECO:0007669"/>
    <property type="project" value="UniProtKB-SubCell"/>
</dbReference>
<gene>
    <name evidence="9" type="ORF">FB550_1011166</name>
</gene>
<accession>A0A561E0L4</accession>